<dbReference type="AlphaFoldDB" id="C6MAH1"/>
<reference evidence="2" key="1">
    <citation type="submission" date="2009-07" db="EMBL/GenBank/DDBJ databases">
        <authorList>
            <person name="Weinstock G."/>
            <person name="Sodergren E."/>
            <person name="Clifton S."/>
            <person name="Fulton L."/>
            <person name="Fulton B."/>
            <person name="Courtney L."/>
            <person name="Fronick C."/>
            <person name="Harrison M."/>
            <person name="Strong C."/>
            <person name="Farmer C."/>
            <person name="Delahaunty K."/>
            <person name="Markovic C."/>
            <person name="Hall O."/>
            <person name="Minx P."/>
            <person name="Tomlinson C."/>
            <person name="Mitreva M."/>
            <person name="Nelson J."/>
            <person name="Hou S."/>
            <person name="Wollam A."/>
            <person name="Pepin K.H."/>
            <person name="Johnson M."/>
            <person name="Bhonagiri V."/>
            <person name="Nash W.E."/>
            <person name="Warren W."/>
            <person name="Chinwalla A."/>
            <person name="Mardis E.R."/>
            <person name="Wilson R.K."/>
        </authorList>
    </citation>
    <scope>NUCLEOTIDE SEQUENCE [LARGE SCALE GENOMIC DNA]</scope>
    <source>
        <strain evidence="2">ATCC 29256</strain>
    </source>
</reference>
<organism evidence="2 3">
    <name type="scientific">Neisseria sicca ATCC 29256</name>
    <dbReference type="NCBI Taxonomy" id="547045"/>
    <lineage>
        <taxon>Bacteria</taxon>
        <taxon>Pseudomonadati</taxon>
        <taxon>Pseudomonadota</taxon>
        <taxon>Betaproteobacteria</taxon>
        <taxon>Neisseriales</taxon>
        <taxon>Neisseriaceae</taxon>
        <taxon>Neisseria</taxon>
    </lineage>
</organism>
<keyword evidence="1" id="KW-0812">Transmembrane</keyword>
<dbReference type="InterPro" id="IPR019670">
    <property type="entry name" value="DUF2523"/>
</dbReference>
<proteinExistence type="predicted"/>
<feature type="transmembrane region" description="Helical" evidence="1">
    <location>
        <begin position="6"/>
        <end position="27"/>
    </location>
</feature>
<sequence>MPALAAFLGGLFRVLFQYLGRLFLAFLPSLKNLFFQLLLGLGVTLVSYEGLSIATEGILNYVADNYFRMPADLIGLLGLAGIPEAMNIIFGGFAFSFGIWSSYRAFKFIK</sequence>
<gene>
    <name evidence="2" type="ORF">NEISICOT_03553</name>
</gene>
<evidence type="ECO:0000313" key="3">
    <source>
        <dbReference type="Proteomes" id="UP000005365"/>
    </source>
</evidence>
<protein>
    <recommendedName>
        <fullName evidence="4">DUF2523 domain-containing protein</fullName>
    </recommendedName>
</protein>
<keyword evidence="1" id="KW-0472">Membrane</keyword>
<dbReference type="EMBL" id="ACKO02000040">
    <property type="protein sequence ID" value="EET42689.1"/>
    <property type="molecule type" value="Genomic_DNA"/>
</dbReference>
<feature type="transmembrane region" description="Helical" evidence="1">
    <location>
        <begin position="34"/>
        <end position="54"/>
    </location>
</feature>
<evidence type="ECO:0000256" key="1">
    <source>
        <dbReference type="SAM" id="Phobius"/>
    </source>
</evidence>
<dbReference type="Proteomes" id="UP000005365">
    <property type="component" value="Unassembled WGS sequence"/>
</dbReference>
<keyword evidence="3" id="KW-1185">Reference proteome</keyword>
<keyword evidence="1" id="KW-1133">Transmembrane helix</keyword>
<accession>C6MAH1</accession>
<dbReference type="RefSeq" id="WP_003762059.1">
    <property type="nucleotide sequence ID" value="NZ_ACKO02000040.1"/>
</dbReference>
<comment type="caution">
    <text evidence="2">The sequence shown here is derived from an EMBL/GenBank/DDBJ whole genome shotgun (WGS) entry which is preliminary data.</text>
</comment>
<dbReference type="Pfam" id="PF10734">
    <property type="entry name" value="DUF2523"/>
    <property type="match status" value="1"/>
</dbReference>
<evidence type="ECO:0000313" key="2">
    <source>
        <dbReference type="EMBL" id="EET42689.1"/>
    </source>
</evidence>
<evidence type="ECO:0008006" key="4">
    <source>
        <dbReference type="Google" id="ProtNLM"/>
    </source>
</evidence>
<feature type="transmembrane region" description="Helical" evidence="1">
    <location>
        <begin position="74"/>
        <end position="100"/>
    </location>
</feature>
<name>C6MAH1_NEISI</name>